<organism evidence="2 3">
    <name type="scientific">Mycena metata</name>
    <dbReference type="NCBI Taxonomy" id="1033252"/>
    <lineage>
        <taxon>Eukaryota</taxon>
        <taxon>Fungi</taxon>
        <taxon>Dikarya</taxon>
        <taxon>Basidiomycota</taxon>
        <taxon>Agaricomycotina</taxon>
        <taxon>Agaricomycetes</taxon>
        <taxon>Agaricomycetidae</taxon>
        <taxon>Agaricales</taxon>
        <taxon>Marasmiineae</taxon>
        <taxon>Mycenaceae</taxon>
        <taxon>Mycena</taxon>
    </lineage>
</organism>
<dbReference type="AlphaFoldDB" id="A0AAD7DWM6"/>
<gene>
    <name evidence="2" type="ORF">B0H16DRAFT_1483760</name>
</gene>
<evidence type="ECO:0000256" key="1">
    <source>
        <dbReference type="SAM" id="MobiDB-lite"/>
    </source>
</evidence>
<dbReference type="Proteomes" id="UP001215598">
    <property type="component" value="Unassembled WGS sequence"/>
</dbReference>
<feature type="compositionally biased region" description="Low complexity" evidence="1">
    <location>
        <begin position="167"/>
        <end position="184"/>
    </location>
</feature>
<feature type="region of interest" description="Disordered" evidence="1">
    <location>
        <begin position="164"/>
        <end position="194"/>
    </location>
</feature>
<protein>
    <submittedName>
        <fullName evidence="2">Uncharacterized protein</fullName>
    </submittedName>
</protein>
<accession>A0AAD7DWM6</accession>
<evidence type="ECO:0000313" key="3">
    <source>
        <dbReference type="Proteomes" id="UP001215598"/>
    </source>
</evidence>
<dbReference type="EMBL" id="JARKIB010000547">
    <property type="protein sequence ID" value="KAJ7700903.1"/>
    <property type="molecule type" value="Genomic_DNA"/>
</dbReference>
<sequence length="425" mass="46065">MCLLREVAPALIHTWSNTINHLFVKEVVCKVVANSDIDECCTFFTGVTHDPTPFIRQSWCSLDVQTSTEEYMRELGRPVIYHYSFHRSLMVIKISNLHLGGVKHGPQFATIIRIIFFLIFGGVVQPATAIIEADLLQNGPLDCTDTGSAALEIRLSATAMQDNAQVSTSCPGEGDSSSSSSSGGAAANNKLSKPTHAHSYSNLAVTSQEARATQLERLVADAEMRLRLGCDEDGKNLSHAARPWGRSAEVNKAQLTDQAKIGLWNTAQAEARRVVSEDGLTPQMRAEQTRRGQLIMAFVWSFEDPHNIVIGTSKNSTHLCAETGEEVKVTEAEFPSLVRPFCVHDILNDPALVDLLPGTVDEVFPHLVANTTGNPAGTPPHGLLTVQPISVHDARVSARIVGSGRGSVKDAGYRHFADRAITVPA</sequence>
<reference evidence="2" key="1">
    <citation type="submission" date="2023-03" db="EMBL/GenBank/DDBJ databases">
        <title>Massive genome expansion in bonnet fungi (Mycena s.s.) driven by repeated elements and novel gene families across ecological guilds.</title>
        <authorList>
            <consortium name="Lawrence Berkeley National Laboratory"/>
            <person name="Harder C.B."/>
            <person name="Miyauchi S."/>
            <person name="Viragh M."/>
            <person name="Kuo A."/>
            <person name="Thoen E."/>
            <person name="Andreopoulos B."/>
            <person name="Lu D."/>
            <person name="Skrede I."/>
            <person name="Drula E."/>
            <person name="Henrissat B."/>
            <person name="Morin E."/>
            <person name="Kohler A."/>
            <person name="Barry K."/>
            <person name="LaButti K."/>
            <person name="Morin E."/>
            <person name="Salamov A."/>
            <person name="Lipzen A."/>
            <person name="Mereny Z."/>
            <person name="Hegedus B."/>
            <person name="Baldrian P."/>
            <person name="Stursova M."/>
            <person name="Weitz H."/>
            <person name="Taylor A."/>
            <person name="Grigoriev I.V."/>
            <person name="Nagy L.G."/>
            <person name="Martin F."/>
            <person name="Kauserud H."/>
        </authorList>
    </citation>
    <scope>NUCLEOTIDE SEQUENCE</scope>
    <source>
        <strain evidence="2">CBHHK182m</strain>
    </source>
</reference>
<keyword evidence="3" id="KW-1185">Reference proteome</keyword>
<comment type="caution">
    <text evidence="2">The sequence shown here is derived from an EMBL/GenBank/DDBJ whole genome shotgun (WGS) entry which is preliminary data.</text>
</comment>
<name>A0AAD7DWM6_9AGAR</name>
<proteinExistence type="predicted"/>
<evidence type="ECO:0000313" key="2">
    <source>
        <dbReference type="EMBL" id="KAJ7700903.1"/>
    </source>
</evidence>